<evidence type="ECO:0000313" key="2">
    <source>
        <dbReference type="Proteomes" id="UP000014074"/>
    </source>
</evidence>
<proteinExistence type="predicted"/>
<reference evidence="2" key="1">
    <citation type="journal article" date="2013" name="Genome Announc.">
        <title>Draft genome sequence of the ascomycete Phaeoacremonium aleophilum strain UCR-PA7, a causal agent of the esca disease complex in grapevines.</title>
        <authorList>
            <person name="Blanco-Ulate B."/>
            <person name="Rolshausen P."/>
            <person name="Cantu D."/>
        </authorList>
    </citation>
    <scope>NUCLEOTIDE SEQUENCE [LARGE SCALE GENOMIC DNA]</scope>
    <source>
        <strain evidence="2">UCR-PA7</strain>
    </source>
</reference>
<keyword evidence="2" id="KW-1185">Reference proteome</keyword>
<sequence length="291" mass="33882">MRENGDFRDPKAYLELYSEVRDEQGKFLEENFVDWRRHSDLPNSVFLSWKISLEQLKKRSESAVLLLSLFSVLDRQGIPEWLLAFFPKVSRYDRAVGLNMLHSFSFISRPDATPDKKKWQMHRLVQIATHAWIGRDGLEHTLRMAIRMLAEAFMGHLSDIGDRNLRLQKSLEYYPHAKSVLFLLDSIGLSNRSPAVQKTLSSFANEFYGKNKEITDKLSWAVDFVSQSDFTTLESLHLFVEELTGESNFWFRYYGIRPLVSTPLYHALVNNTESDDFDSRTFTEVDGIPQR</sequence>
<protein>
    <submittedName>
        <fullName evidence="1">Putative kinesin light protein</fullName>
    </submittedName>
</protein>
<dbReference type="KEGG" id="tmn:UCRPA7_1056"/>
<dbReference type="GeneID" id="19321169"/>
<dbReference type="OrthoDB" id="194358at2759"/>
<dbReference type="Proteomes" id="UP000014074">
    <property type="component" value="Unassembled WGS sequence"/>
</dbReference>
<accession>R8BVL5</accession>
<gene>
    <name evidence="1" type="ORF">UCRPA7_1056</name>
</gene>
<dbReference type="RefSeq" id="XP_007911839.1">
    <property type="nucleotide sequence ID" value="XM_007913648.1"/>
</dbReference>
<dbReference type="HOGENOM" id="CLU_957074_0_0_1"/>
<evidence type="ECO:0000313" key="1">
    <source>
        <dbReference type="EMBL" id="EOO03426.1"/>
    </source>
</evidence>
<name>R8BVL5_PHAM7</name>
<organism evidence="1 2">
    <name type="scientific">Phaeoacremonium minimum (strain UCR-PA7)</name>
    <name type="common">Esca disease fungus</name>
    <name type="synonym">Togninia minima</name>
    <dbReference type="NCBI Taxonomy" id="1286976"/>
    <lineage>
        <taxon>Eukaryota</taxon>
        <taxon>Fungi</taxon>
        <taxon>Dikarya</taxon>
        <taxon>Ascomycota</taxon>
        <taxon>Pezizomycotina</taxon>
        <taxon>Sordariomycetes</taxon>
        <taxon>Sordariomycetidae</taxon>
        <taxon>Togniniales</taxon>
        <taxon>Togniniaceae</taxon>
        <taxon>Phaeoacremonium</taxon>
    </lineage>
</organism>
<dbReference type="AlphaFoldDB" id="R8BVL5"/>
<dbReference type="EMBL" id="KB932830">
    <property type="protein sequence ID" value="EOO03426.1"/>
    <property type="molecule type" value="Genomic_DNA"/>
</dbReference>